<sequence>MMKVMLLGEILVWSCLVIVMKVNGDDNAMFDHPVDTKRNFQASIECLPTFVCDFQLKNIGDRPYSVLKKNTPLNELSPSGLKVTRDGKTLEKSGVPVMKREDPLCHNFEVVAAGATVSKKFDLSSEYDTTIPGKYTVALDMYLEYMLGRVSCKYAPGKPLIPKQLEHHSSPAVTFQVVGKMLSKRKLGKQM</sequence>
<comment type="caution">
    <text evidence="2">The sequence shown here is derived from an EMBL/GenBank/DDBJ whole genome shotgun (WGS) entry which is preliminary data.</text>
</comment>
<feature type="chain" id="PRO_5040993112" evidence="1">
    <location>
        <begin position="25"/>
        <end position="191"/>
    </location>
</feature>
<dbReference type="OrthoDB" id="5976123at2759"/>
<evidence type="ECO:0000313" key="3">
    <source>
        <dbReference type="Proteomes" id="UP001163046"/>
    </source>
</evidence>
<dbReference type="AlphaFoldDB" id="A0A9W9YN43"/>
<keyword evidence="1" id="KW-0732">Signal</keyword>
<dbReference type="Gene3D" id="2.60.40.2970">
    <property type="match status" value="1"/>
</dbReference>
<reference evidence="2" key="1">
    <citation type="submission" date="2023-01" db="EMBL/GenBank/DDBJ databases">
        <title>Genome assembly of the deep-sea coral Lophelia pertusa.</title>
        <authorList>
            <person name="Herrera S."/>
            <person name="Cordes E."/>
        </authorList>
    </citation>
    <scope>NUCLEOTIDE SEQUENCE</scope>
    <source>
        <strain evidence="2">USNM1676648</strain>
        <tissue evidence="2">Polyp</tissue>
    </source>
</reference>
<protein>
    <submittedName>
        <fullName evidence="2">Uncharacterized protein</fullName>
    </submittedName>
</protein>
<gene>
    <name evidence="2" type="ORF">OS493_019084</name>
</gene>
<evidence type="ECO:0000313" key="2">
    <source>
        <dbReference type="EMBL" id="KAJ7359997.1"/>
    </source>
</evidence>
<organism evidence="2 3">
    <name type="scientific">Desmophyllum pertusum</name>
    <dbReference type="NCBI Taxonomy" id="174260"/>
    <lineage>
        <taxon>Eukaryota</taxon>
        <taxon>Metazoa</taxon>
        <taxon>Cnidaria</taxon>
        <taxon>Anthozoa</taxon>
        <taxon>Hexacorallia</taxon>
        <taxon>Scleractinia</taxon>
        <taxon>Caryophylliina</taxon>
        <taxon>Caryophylliidae</taxon>
        <taxon>Desmophyllum</taxon>
    </lineage>
</organism>
<dbReference type="EMBL" id="MU827312">
    <property type="protein sequence ID" value="KAJ7359997.1"/>
    <property type="molecule type" value="Genomic_DNA"/>
</dbReference>
<proteinExistence type="predicted"/>
<name>A0A9W9YN43_9CNID</name>
<feature type="signal peptide" evidence="1">
    <location>
        <begin position="1"/>
        <end position="24"/>
    </location>
</feature>
<accession>A0A9W9YN43</accession>
<evidence type="ECO:0000256" key="1">
    <source>
        <dbReference type="SAM" id="SignalP"/>
    </source>
</evidence>
<dbReference type="Proteomes" id="UP001163046">
    <property type="component" value="Unassembled WGS sequence"/>
</dbReference>
<keyword evidence="3" id="KW-1185">Reference proteome</keyword>